<organism evidence="4 5">
    <name type="scientific">Bacillus thermozeamaize</name>
    <dbReference type="NCBI Taxonomy" id="230954"/>
    <lineage>
        <taxon>Bacteria</taxon>
        <taxon>Bacillati</taxon>
        <taxon>Bacillota</taxon>
        <taxon>Bacilli</taxon>
        <taxon>Bacillales</taxon>
        <taxon>Bacillaceae</taxon>
        <taxon>Bacillus</taxon>
    </lineage>
</organism>
<reference evidence="5" key="1">
    <citation type="submission" date="2016-06" db="EMBL/GenBank/DDBJ databases">
        <authorList>
            <person name="Nascimento L."/>
            <person name="Pereira R.V."/>
            <person name="Martins L.F."/>
            <person name="Quaggio R.B."/>
            <person name="Silva A.M."/>
            <person name="Setubal J.C."/>
        </authorList>
    </citation>
    <scope>NUCLEOTIDE SEQUENCE [LARGE SCALE GENOMIC DNA]</scope>
</reference>
<gene>
    <name evidence="4" type="ORF">BAA01_09865</name>
</gene>
<proteinExistence type="predicted"/>
<accession>A0A1Y3PG76</accession>
<evidence type="ECO:0000259" key="3">
    <source>
        <dbReference type="PROSITE" id="PS51272"/>
    </source>
</evidence>
<keyword evidence="1 2" id="KW-0732">Signal</keyword>
<evidence type="ECO:0000313" key="5">
    <source>
        <dbReference type="Proteomes" id="UP000196475"/>
    </source>
</evidence>
<dbReference type="InterPro" id="IPR001119">
    <property type="entry name" value="SLH_dom"/>
</dbReference>
<name>A0A1Y3PG76_9BACI</name>
<dbReference type="PROSITE" id="PS51272">
    <property type="entry name" value="SLH"/>
    <property type="match status" value="1"/>
</dbReference>
<feature type="chain" id="PRO_5012621535" description="SLH domain-containing protein" evidence="2">
    <location>
        <begin position="30"/>
        <end position="407"/>
    </location>
</feature>
<feature type="signal peptide" evidence="2">
    <location>
        <begin position="1"/>
        <end position="29"/>
    </location>
</feature>
<protein>
    <recommendedName>
        <fullName evidence="3">SLH domain-containing protein</fullName>
    </recommendedName>
</protein>
<dbReference type="PANTHER" id="PTHR43308:SF5">
    <property type="entry name" value="S-LAYER PROTEIN _ PEPTIDOGLYCAN ENDO-BETA-N-ACETYLGLUCOSAMINIDASE"/>
    <property type="match status" value="1"/>
</dbReference>
<comment type="caution">
    <text evidence="4">The sequence shown here is derived from an EMBL/GenBank/DDBJ whole genome shotgun (WGS) entry which is preliminary data.</text>
</comment>
<dbReference type="Proteomes" id="UP000196475">
    <property type="component" value="Unassembled WGS sequence"/>
</dbReference>
<evidence type="ECO:0000313" key="4">
    <source>
        <dbReference type="EMBL" id="OUM86323.1"/>
    </source>
</evidence>
<evidence type="ECO:0000256" key="1">
    <source>
        <dbReference type="ARBA" id="ARBA00022729"/>
    </source>
</evidence>
<dbReference type="AlphaFoldDB" id="A0A1Y3PG76"/>
<dbReference type="EMBL" id="LZRT01000092">
    <property type="protein sequence ID" value="OUM86323.1"/>
    <property type="molecule type" value="Genomic_DNA"/>
</dbReference>
<feature type="domain" description="SLH" evidence="3">
    <location>
        <begin position="244"/>
        <end position="307"/>
    </location>
</feature>
<dbReference type="InterPro" id="IPR051465">
    <property type="entry name" value="Cell_Envelope_Struct_Comp"/>
</dbReference>
<evidence type="ECO:0000256" key="2">
    <source>
        <dbReference type="SAM" id="SignalP"/>
    </source>
</evidence>
<dbReference type="Pfam" id="PF00395">
    <property type="entry name" value="SLH"/>
    <property type="match status" value="1"/>
</dbReference>
<dbReference type="PANTHER" id="PTHR43308">
    <property type="entry name" value="OUTER MEMBRANE PROTEIN ALPHA-RELATED"/>
    <property type="match status" value="1"/>
</dbReference>
<sequence length="407" mass="45597">MKRMGKRKLLHSLVVMMMVFAVVQAPVFAEDAANADAAESKPAVITAEQVEQALARGVPGEEKTIRLTVQADEDADQIVVRMNGEHILAISDDNPRNLLVFETPLGEFAKIPNGQVLRRLAEEQELAVGEIWFELSIAKPDANEAEHILQAAKEQGMVPLTDPIAIEMGLWANEELLDEESLVGYYTHWLPAEPVIDWEFSSGMMYYPESGQFEPLGMASSIRDGRRMLTAMIFGSGYYFIIKSEKTFSDVPDDAPYRQAVHRLAAQRVIEGTGNGTFRPDRLLTRAEAAAMYTRFFVMVEEGDADLAAEVFEDVEADDWFASYAGAMYRYEYLKEGRFNPNGHVTADEIYKAFLSGYVEYLFSFIGERIETGGPYVTRAEAALIFDQMARAYDLSAERTQQRSLQG</sequence>